<dbReference type="InterPro" id="IPR012373">
    <property type="entry name" value="Ferrdict_sens_TM"/>
</dbReference>
<evidence type="ECO:0000313" key="5">
    <source>
        <dbReference type="EMBL" id="GGD73358.1"/>
    </source>
</evidence>
<name>A0ABQ1RNC3_9ALTE</name>
<evidence type="ECO:0000259" key="3">
    <source>
        <dbReference type="Pfam" id="PF16220"/>
    </source>
</evidence>
<evidence type="ECO:0008006" key="7">
    <source>
        <dbReference type="Google" id="ProtNLM"/>
    </source>
</evidence>
<dbReference type="Pfam" id="PF04773">
    <property type="entry name" value="FecR"/>
    <property type="match status" value="1"/>
</dbReference>
<dbReference type="InterPro" id="IPR032623">
    <property type="entry name" value="FecR_N"/>
</dbReference>
<dbReference type="InterPro" id="IPR032508">
    <property type="entry name" value="FecR_C"/>
</dbReference>
<dbReference type="InterPro" id="IPR006860">
    <property type="entry name" value="FecR"/>
</dbReference>
<dbReference type="PANTHER" id="PTHR30273:SF2">
    <property type="entry name" value="PROTEIN FECR"/>
    <property type="match status" value="1"/>
</dbReference>
<feature type="transmembrane region" description="Helical" evidence="1">
    <location>
        <begin position="81"/>
        <end position="104"/>
    </location>
</feature>
<reference evidence="6" key="1">
    <citation type="journal article" date="2019" name="Int. J. Syst. Evol. Microbiol.">
        <title>The Global Catalogue of Microorganisms (GCM) 10K type strain sequencing project: providing services to taxonomists for standard genome sequencing and annotation.</title>
        <authorList>
            <consortium name="The Broad Institute Genomics Platform"/>
            <consortium name="The Broad Institute Genome Sequencing Center for Infectious Disease"/>
            <person name="Wu L."/>
            <person name="Ma J."/>
        </authorList>
    </citation>
    <scope>NUCLEOTIDE SEQUENCE [LARGE SCALE GENOMIC DNA]</scope>
    <source>
        <strain evidence="6">CGMCC 1.12923</strain>
    </source>
</reference>
<feature type="domain" description="FecR N-terminal" evidence="3">
    <location>
        <begin position="2"/>
        <end position="44"/>
    </location>
</feature>
<gene>
    <name evidence="5" type="ORF">GCM10011357_30550</name>
</gene>
<keyword evidence="6" id="KW-1185">Reference proteome</keyword>
<keyword evidence="1" id="KW-0812">Transmembrane</keyword>
<protein>
    <recommendedName>
        <fullName evidence="7">FecR protein domain-containing protein</fullName>
    </recommendedName>
</protein>
<dbReference type="EMBL" id="BMGJ01000014">
    <property type="protein sequence ID" value="GGD73358.1"/>
    <property type="molecule type" value="Genomic_DNA"/>
</dbReference>
<dbReference type="RefSeq" id="WP_180237230.1">
    <property type="nucleotide sequence ID" value="NZ_BMGJ01000014.1"/>
</dbReference>
<accession>A0ABQ1RNC3</accession>
<comment type="caution">
    <text evidence="5">The sequence shown here is derived from an EMBL/GenBank/DDBJ whole genome shotgun (WGS) entry which is preliminary data.</text>
</comment>
<proteinExistence type="predicted"/>
<dbReference type="Gene3D" id="3.55.50.30">
    <property type="match status" value="1"/>
</dbReference>
<evidence type="ECO:0000259" key="4">
    <source>
        <dbReference type="Pfam" id="PF16344"/>
    </source>
</evidence>
<evidence type="ECO:0000256" key="1">
    <source>
        <dbReference type="SAM" id="Phobius"/>
    </source>
</evidence>
<feature type="domain" description="Protein FecR C-terminal" evidence="4">
    <location>
        <begin position="246"/>
        <end position="306"/>
    </location>
</feature>
<feature type="domain" description="FecR protein" evidence="2">
    <location>
        <begin position="114"/>
        <end position="204"/>
    </location>
</feature>
<dbReference type="Pfam" id="PF16220">
    <property type="entry name" value="DUF4880"/>
    <property type="match status" value="1"/>
</dbReference>
<organism evidence="5 6">
    <name type="scientific">Lacimicrobium alkaliphilum</name>
    <dbReference type="NCBI Taxonomy" id="1526571"/>
    <lineage>
        <taxon>Bacteria</taxon>
        <taxon>Pseudomonadati</taxon>
        <taxon>Pseudomonadota</taxon>
        <taxon>Gammaproteobacteria</taxon>
        <taxon>Alteromonadales</taxon>
        <taxon>Alteromonadaceae</taxon>
        <taxon>Lacimicrobium</taxon>
    </lineage>
</organism>
<dbReference type="PIRSF" id="PIRSF018266">
    <property type="entry name" value="FecR"/>
    <property type="match status" value="1"/>
</dbReference>
<keyword evidence="1" id="KW-1133">Transmembrane helix</keyword>
<dbReference type="Gene3D" id="2.60.120.1440">
    <property type="match status" value="1"/>
</dbReference>
<evidence type="ECO:0000313" key="6">
    <source>
        <dbReference type="Proteomes" id="UP000614272"/>
    </source>
</evidence>
<keyword evidence="1" id="KW-0472">Membrane</keyword>
<sequence>MQQARQWCITLHSEQCSKEQLDDFRRWLKSDPEHTRSFRQAETLWRKAAYCQTLTETPSLQPADNLTTTHSRRHHHLWGKWLSAVGGLVALSACFLLLLLPINYSQPADPVHFRTSVGEVKDFTLGDGSVVTLGADSELVTWIDARQRHARLIKGDGLFRIQPRPELPFELRVQQANIEVLGTVFDIQQQGRSVQVAVEEGKVRVNYQHHSSNLTASQRLNVDAELGIGAAKPLELAQFANWRQRRFVFHDVAIEDILTTLNRYLQQPVRLSTPGLGSERLSLAFRLEQLEQVLDSLQSGHDIHWRRTPSGEYELFR</sequence>
<dbReference type="Pfam" id="PF16344">
    <property type="entry name" value="FecR_C"/>
    <property type="match status" value="1"/>
</dbReference>
<dbReference type="PANTHER" id="PTHR30273">
    <property type="entry name" value="PERIPLASMIC SIGNAL SENSOR AND SIGMA FACTOR ACTIVATOR FECR-RELATED"/>
    <property type="match status" value="1"/>
</dbReference>
<evidence type="ECO:0000259" key="2">
    <source>
        <dbReference type="Pfam" id="PF04773"/>
    </source>
</evidence>
<dbReference type="Proteomes" id="UP000614272">
    <property type="component" value="Unassembled WGS sequence"/>
</dbReference>